<dbReference type="OrthoDB" id="410104at2759"/>
<protein>
    <submittedName>
        <fullName evidence="2">Uncharacterized protein</fullName>
    </submittedName>
</protein>
<accession>A0A016VSI2</accession>
<keyword evidence="3" id="KW-1185">Reference proteome</keyword>
<dbReference type="Proteomes" id="UP000024635">
    <property type="component" value="Unassembled WGS sequence"/>
</dbReference>
<evidence type="ECO:0000313" key="3">
    <source>
        <dbReference type="Proteomes" id="UP000024635"/>
    </source>
</evidence>
<reference evidence="3" key="1">
    <citation type="journal article" date="2015" name="Nat. Genet.">
        <title>The genome and transcriptome of the zoonotic hookworm Ancylostoma ceylanicum identify infection-specific gene families.</title>
        <authorList>
            <person name="Schwarz E.M."/>
            <person name="Hu Y."/>
            <person name="Antoshechkin I."/>
            <person name="Miller M.M."/>
            <person name="Sternberg P.W."/>
            <person name="Aroian R.V."/>
        </authorList>
    </citation>
    <scope>NUCLEOTIDE SEQUENCE</scope>
    <source>
        <strain evidence="3">HY135</strain>
    </source>
</reference>
<name>A0A016VSI2_9BILA</name>
<dbReference type="AlphaFoldDB" id="A0A016VSI2"/>
<comment type="caution">
    <text evidence="2">The sequence shown here is derived from an EMBL/GenBank/DDBJ whole genome shotgun (WGS) entry which is preliminary data.</text>
</comment>
<evidence type="ECO:0000256" key="1">
    <source>
        <dbReference type="SAM" id="MobiDB-lite"/>
    </source>
</evidence>
<organism evidence="2 3">
    <name type="scientific">Ancylostoma ceylanicum</name>
    <dbReference type="NCBI Taxonomy" id="53326"/>
    <lineage>
        <taxon>Eukaryota</taxon>
        <taxon>Metazoa</taxon>
        <taxon>Ecdysozoa</taxon>
        <taxon>Nematoda</taxon>
        <taxon>Chromadorea</taxon>
        <taxon>Rhabditida</taxon>
        <taxon>Rhabditina</taxon>
        <taxon>Rhabditomorpha</taxon>
        <taxon>Strongyloidea</taxon>
        <taxon>Ancylostomatidae</taxon>
        <taxon>Ancylostomatinae</taxon>
        <taxon>Ancylostoma</taxon>
    </lineage>
</organism>
<feature type="region of interest" description="Disordered" evidence="1">
    <location>
        <begin position="166"/>
        <end position="194"/>
    </location>
</feature>
<dbReference type="EMBL" id="JARK01001342">
    <property type="protein sequence ID" value="EYC29723.1"/>
    <property type="molecule type" value="Genomic_DNA"/>
</dbReference>
<evidence type="ECO:0000313" key="2">
    <source>
        <dbReference type="EMBL" id="EYC29723.1"/>
    </source>
</evidence>
<sequence>MLSTTSSSQKPASVVKRSQLMVGLGLLFLYTVMKLTTSSSTKELRYNTDVGQAIPLVDDDVVNFITVYKKRSPKPTINCDLFTTLAGFWEDDVVDNIDEEYERLIQHLCDSAKKAEGSRTTKRRLSHETLELVRQRGAARAADNYQLTPELTKQCREAIRKISKRDEQQCWPKPQRQVEASTTPAKTLPSVRLR</sequence>
<gene>
    <name evidence="2" type="primary">Acey_s0006.g3144</name>
    <name evidence="2" type="ORF">Y032_0006g3144</name>
</gene>
<proteinExistence type="predicted"/>